<dbReference type="HOGENOM" id="CLU_002555_6_1_1"/>
<keyword evidence="2" id="KW-0812">Transmembrane</keyword>
<evidence type="ECO:0000256" key="9">
    <source>
        <dbReference type="PROSITE-ProRule" id="PRU00196"/>
    </source>
</evidence>
<evidence type="ECO:0000313" key="12">
    <source>
        <dbReference type="EMBL" id="ELT98900.1"/>
    </source>
</evidence>
<keyword evidence="7 9" id="KW-1015">Disulfide bond</keyword>
<feature type="signal peptide" evidence="10">
    <location>
        <begin position="1"/>
        <end position="18"/>
    </location>
</feature>
<dbReference type="EMBL" id="AMQN01010280">
    <property type="status" value="NOT_ANNOTATED_CDS"/>
    <property type="molecule type" value="Genomic_DNA"/>
</dbReference>
<comment type="subcellular location">
    <subcellularLocation>
        <location evidence="1">Membrane</location>
        <topology evidence="1">Single-pass membrane protein</topology>
    </subcellularLocation>
</comment>
<evidence type="ECO:0000256" key="3">
    <source>
        <dbReference type="ARBA" id="ARBA00022729"/>
    </source>
</evidence>
<dbReference type="InterPro" id="IPR001190">
    <property type="entry name" value="SRCR"/>
</dbReference>
<dbReference type="OrthoDB" id="5962527at2759"/>
<dbReference type="InterPro" id="IPR036772">
    <property type="entry name" value="SRCR-like_dom_sf"/>
</dbReference>
<dbReference type="EnsemblMetazoa" id="CapteT198525">
    <property type="protein sequence ID" value="CapteP198525"/>
    <property type="gene ID" value="CapteG198525"/>
</dbReference>
<keyword evidence="5" id="KW-1133">Transmembrane helix</keyword>
<dbReference type="Proteomes" id="UP000014760">
    <property type="component" value="Unassembled WGS sequence"/>
</dbReference>
<dbReference type="GO" id="GO:0016020">
    <property type="term" value="C:membrane"/>
    <property type="evidence" value="ECO:0007669"/>
    <property type="project" value="UniProtKB-SubCell"/>
</dbReference>
<evidence type="ECO:0000256" key="1">
    <source>
        <dbReference type="ARBA" id="ARBA00004167"/>
    </source>
</evidence>
<comment type="caution">
    <text evidence="9">Lacks conserved residue(s) required for the propagation of feature annotation.</text>
</comment>
<evidence type="ECO:0000256" key="10">
    <source>
        <dbReference type="SAM" id="SignalP"/>
    </source>
</evidence>
<dbReference type="EMBL" id="KB307469">
    <property type="protein sequence ID" value="ELT98900.1"/>
    <property type="molecule type" value="Genomic_DNA"/>
</dbReference>
<evidence type="ECO:0000313" key="13">
    <source>
        <dbReference type="EnsemblMetazoa" id="CapteP198525"/>
    </source>
</evidence>
<dbReference type="SMART" id="SM00202">
    <property type="entry name" value="SR"/>
    <property type="match status" value="1"/>
</dbReference>
<evidence type="ECO:0000256" key="2">
    <source>
        <dbReference type="ARBA" id="ARBA00022692"/>
    </source>
</evidence>
<sequence>MQFFYLLIVASLQAGVFGQLTYNEGEMRLTNTGMVDSGRLEVFRFGVWGTVCGYLEPTAANVACRQFGYSRGEQLPEELYFVTACDDQPIWVKNFICEGYEQRLMDCGFAQDDDIQNCTHADDVYVQCYHDDTVDTTSSYPDCKWQL</sequence>
<feature type="domain" description="SRCR" evidence="11">
    <location>
        <begin position="27"/>
        <end position="129"/>
    </location>
</feature>
<dbReference type="PANTHER" id="PTHR19331">
    <property type="entry name" value="SCAVENGER RECEPTOR DOMAIN-CONTAINING"/>
    <property type="match status" value="1"/>
</dbReference>
<dbReference type="AlphaFoldDB" id="R7U6Z8"/>
<evidence type="ECO:0000259" key="11">
    <source>
        <dbReference type="PROSITE" id="PS50287"/>
    </source>
</evidence>
<organism evidence="12">
    <name type="scientific">Capitella teleta</name>
    <name type="common">Polychaete worm</name>
    <dbReference type="NCBI Taxonomy" id="283909"/>
    <lineage>
        <taxon>Eukaryota</taxon>
        <taxon>Metazoa</taxon>
        <taxon>Spiralia</taxon>
        <taxon>Lophotrochozoa</taxon>
        <taxon>Annelida</taxon>
        <taxon>Polychaeta</taxon>
        <taxon>Sedentaria</taxon>
        <taxon>Scolecida</taxon>
        <taxon>Capitellidae</taxon>
        <taxon>Capitella</taxon>
    </lineage>
</organism>
<keyword evidence="8" id="KW-0325">Glycoprotein</keyword>
<dbReference type="STRING" id="283909.R7U6Z8"/>
<evidence type="ECO:0000313" key="14">
    <source>
        <dbReference type="Proteomes" id="UP000014760"/>
    </source>
</evidence>
<keyword evidence="4" id="KW-0677">Repeat</keyword>
<reference evidence="14" key="1">
    <citation type="submission" date="2012-12" db="EMBL/GenBank/DDBJ databases">
        <authorList>
            <person name="Hellsten U."/>
            <person name="Grimwood J."/>
            <person name="Chapman J.A."/>
            <person name="Shapiro H."/>
            <person name="Aerts A."/>
            <person name="Otillar R.P."/>
            <person name="Terry A.Y."/>
            <person name="Boore J.L."/>
            <person name="Simakov O."/>
            <person name="Marletaz F."/>
            <person name="Cho S.-J."/>
            <person name="Edsinger-Gonzales E."/>
            <person name="Havlak P."/>
            <person name="Kuo D.-H."/>
            <person name="Larsson T."/>
            <person name="Lv J."/>
            <person name="Arendt D."/>
            <person name="Savage R."/>
            <person name="Osoegawa K."/>
            <person name="de Jong P."/>
            <person name="Lindberg D.R."/>
            <person name="Seaver E.C."/>
            <person name="Weisblat D.A."/>
            <person name="Putnam N.H."/>
            <person name="Grigoriev I.V."/>
            <person name="Rokhsar D.S."/>
        </authorList>
    </citation>
    <scope>NUCLEOTIDE SEQUENCE</scope>
    <source>
        <strain evidence="14">I ESC-2004</strain>
    </source>
</reference>
<reference evidence="13" key="3">
    <citation type="submission" date="2015-06" db="UniProtKB">
        <authorList>
            <consortium name="EnsemblMetazoa"/>
        </authorList>
    </citation>
    <scope>IDENTIFICATION</scope>
</reference>
<reference evidence="12 14" key="2">
    <citation type="journal article" date="2013" name="Nature">
        <title>Insights into bilaterian evolution from three spiralian genomes.</title>
        <authorList>
            <person name="Simakov O."/>
            <person name="Marletaz F."/>
            <person name="Cho S.J."/>
            <person name="Edsinger-Gonzales E."/>
            <person name="Havlak P."/>
            <person name="Hellsten U."/>
            <person name="Kuo D.H."/>
            <person name="Larsson T."/>
            <person name="Lv J."/>
            <person name="Arendt D."/>
            <person name="Savage R."/>
            <person name="Osoegawa K."/>
            <person name="de Jong P."/>
            <person name="Grimwood J."/>
            <person name="Chapman J.A."/>
            <person name="Shapiro H."/>
            <person name="Aerts A."/>
            <person name="Otillar R.P."/>
            <person name="Terry A.Y."/>
            <person name="Boore J.L."/>
            <person name="Grigoriev I.V."/>
            <person name="Lindberg D.R."/>
            <person name="Seaver E.C."/>
            <person name="Weisblat D.A."/>
            <person name="Putnam N.H."/>
            <person name="Rokhsar D.S."/>
        </authorList>
    </citation>
    <scope>NUCLEOTIDE SEQUENCE</scope>
    <source>
        <strain evidence="12 14">I ESC-2004</strain>
    </source>
</reference>
<evidence type="ECO:0000256" key="8">
    <source>
        <dbReference type="ARBA" id="ARBA00023180"/>
    </source>
</evidence>
<dbReference type="Gene3D" id="3.10.250.10">
    <property type="entry name" value="SRCR-like domain"/>
    <property type="match status" value="1"/>
</dbReference>
<dbReference type="PRINTS" id="PR00258">
    <property type="entry name" value="SPERACTRCPTR"/>
</dbReference>
<feature type="disulfide bond" evidence="9">
    <location>
        <begin position="97"/>
        <end position="107"/>
    </location>
</feature>
<evidence type="ECO:0000256" key="7">
    <source>
        <dbReference type="ARBA" id="ARBA00023157"/>
    </source>
</evidence>
<evidence type="ECO:0000256" key="5">
    <source>
        <dbReference type="ARBA" id="ARBA00022989"/>
    </source>
</evidence>
<feature type="chain" id="PRO_5008787709" description="SRCR domain-containing protein" evidence="10">
    <location>
        <begin position="19"/>
        <end position="147"/>
    </location>
</feature>
<keyword evidence="6" id="KW-0472">Membrane</keyword>
<gene>
    <name evidence="12" type="ORF">CAPTEDRAFT_198525</name>
</gene>
<dbReference type="Pfam" id="PF00530">
    <property type="entry name" value="SRCR"/>
    <property type="match status" value="1"/>
</dbReference>
<keyword evidence="14" id="KW-1185">Reference proteome</keyword>
<protein>
    <recommendedName>
        <fullName evidence="11">SRCR domain-containing protein</fullName>
    </recommendedName>
</protein>
<evidence type="ECO:0000256" key="4">
    <source>
        <dbReference type="ARBA" id="ARBA00022737"/>
    </source>
</evidence>
<proteinExistence type="predicted"/>
<dbReference type="PROSITE" id="PS50287">
    <property type="entry name" value="SRCR_2"/>
    <property type="match status" value="1"/>
</dbReference>
<accession>R7U6Z8</accession>
<evidence type="ECO:0000256" key="6">
    <source>
        <dbReference type="ARBA" id="ARBA00023136"/>
    </source>
</evidence>
<keyword evidence="3 10" id="KW-0732">Signal</keyword>
<name>R7U6Z8_CAPTE</name>
<dbReference type="SUPFAM" id="SSF56487">
    <property type="entry name" value="SRCR-like"/>
    <property type="match status" value="1"/>
</dbReference>
<dbReference type="FunFam" id="3.10.250.10:FF:000016">
    <property type="entry name" value="Scavenger receptor cysteine-rich protein type 12"/>
    <property type="match status" value="1"/>
</dbReference>
<dbReference type="OMA" id="CRINHRR"/>